<dbReference type="EMBL" id="VDCJ01000341">
    <property type="protein sequence ID" value="MRU23571.1"/>
    <property type="molecule type" value="Genomic_DNA"/>
</dbReference>
<evidence type="ECO:0000313" key="1">
    <source>
        <dbReference type="EMBL" id="MRU23571.1"/>
    </source>
</evidence>
<name>A0A9Q4MJN1_XYLFS</name>
<accession>A0A9Q4MJN1</accession>
<reference evidence="1" key="1">
    <citation type="submission" date="2019-05" db="EMBL/GenBank/DDBJ databases">
        <authorList>
            <person name="Castillo A."/>
            <person name="Giampetruzzi A."/>
            <person name="Landa B."/>
            <person name="Saponari M."/>
            <person name="Almeida R.P.P."/>
            <person name="Moralejo E."/>
            <person name="Marco-Noales E."/>
            <person name="Velasco-Amo M.P."/>
            <person name="Roman-Ecija M."/>
            <person name="Navarro I."/>
            <person name="Monterde A."/>
            <person name="Barbe S."/>
        </authorList>
    </citation>
    <scope>NUCLEOTIDE SEQUENCE</scope>
    <source>
        <strain evidence="1">XYL1981</strain>
    </source>
</reference>
<reference evidence="1" key="2">
    <citation type="journal article" date="2020" name="Appl. Environ. Microbiol.">
        <title>Multiple intercontinental introductions associated with the emergence of a plant pathogen in Europe.</title>
        <authorList>
            <person name="Landa B.B."/>
            <person name="Castillo A.I."/>
            <person name="Giampetruzzi A."/>
            <person name="Kahn A."/>
            <person name="Roman-Ecija M."/>
            <person name="Velasco-Amo M.P."/>
            <person name="Navas-Cortes J.A."/>
            <person name="Marco-Noales E."/>
            <person name="Barbe S."/>
            <person name="Moralejo E."/>
            <person name="Coletta-Filho H.D."/>
            <person name="Saldarelli P."/>
            <person name="Saponari M."/>
            <person name="Almeida R.P.P."/>
        </authorList>
    </citation>
    <scope>NUCLEOTIDE SEQUENCE</scope>
    <source>
        <strain evidence="1">XYL1981</strain>
    </source>
</reference>
<gene>
    <name evidence="1" type="ORF">FG476_05640</name>
</gene>
<evidence type="ECO:0000313" key="2">
    <source>
        <dbReference type="Proteomes" id="UP000474061"/>
    </source>
</evidence>
<sequence>MSCHYMIVSCNKLRGQHDDPVILRVWHVPYMMPCTRFLMPQDLERAGVFSTGWSFAAFINPYGVRGCECFPELACFSEVLHQYFLVSQDFKRIVVRLFNSVDNEV</sequence>
<protein>
    <submittedName>
        <fullName evidence="1">Uncharacterized protein</fullName>
    </submittedName>
</protein>
<dbReference type="Proteomes" id="UP000474061">
    <property type="component" value="Unassembled WGS sequence"/>
</dbReference>
<organism evidence="1 2">
    <name type="scientific">Xylella fastidiosa subsp. multiplex</name>
    <dbReference type="NCBI Taxonomy" id="644357"/>
    <lineage>
        <taxon>Bacteria</taxon>
        <taxon>Pseudomonadati</taxon>
        <taxon>Pseudomonadota</taxon>
        <taxon>Gammaproteobacteria</taxon>
        <taxon>Lysobacterales</taxon>
        <taxon>Lysobacteraceae</taxon>
        <taxon>Xylella</taxon>
    </lineage>
</organism>
<proteinExistence type="predicted"/>
<dbReference type="AlphaFoldDB" id="A0A9Q4MJN1"/>
<comment type="caution">
    <text evidence="1">The sequence shown here is derived from an EMBL/GenBank/DDBJ whole genome shotgun (WGS) entry which is preliminary data.</text>
</comment>